<organism evidence="2 3">
    <name type="scientific">Paenibacillus psychroresistens</name>
    <dbReference type="NCBI Taxonomy" id="1778678"/>
    <lineage>
        <taxon>Bacteria</taxon>
        <taxon>Bacillati</taxon>
        <taxon>Bacillota</taxon>
        <taxon>Bacilli</taxon>
        <taxon>Bacillales</taxon>
        <taxon>Paenibacillaceae</taxon>
        <taxon>Paenibacillus</taxon>
    </lineage>
</organism>
<dbReference type="Proteomes" id="UP000426246">
    <property type="component" value="Chromosome"/>
</dbReference>
<dbReference type="GO" id="GO:0035312">
    <property type="term" value="F:5'-3' DNA exonuclease activity"/>
    <property type="evidence" value="ECO:0007669"/>
    <property type="project" value="TreeGrafter"/>
</dbReference>
<dbReference type="Gene3D" id="3.20.20.140">
    <property type="entry name" value="Metal-dependent hydrolases"/>
    <property type="match status" value="1"/>
</dbReference>
<sequence>MQWLLESTSGNSPQPQYARESFELTEAAEWLAIDIQCVREHQFQFYLTDSQGAIRAQYYAMISKTRIVVGPTAALSSCGSVPGIIPQGLWSLHIVGFPAENSLSFSLKVTAGIGDCPAGTLPITGDQMWINTESDAQLHYNLYDWNREYKASLKRNLSLPKMPSWFAGDFHMHTLLSDGKRTPIELTQAAVQRGLDFIVITEHNAMTTGWPVTSLLVIPGVEITSSKGHFNAIGLSEWIDFVGNKSVPIMETEEGMNRVLDEVRQQGAISSLNHPMLIPYEWQFKETPMEKFDTIELWNDPTYPDNVEATEQAIRVWDELWANGQLLWGIGGSDLHLLAGESYVEGGKSAEVGDPTTFVWCDKLTANEIINAAKQGHSYMSRGPRLSPVLESAGRHYLPGQQILNHLSNNQENDMKQLSELTYRLQVTDAPVGSYLIWFIDGKETHIENIDINEMNYAYSLSWNLEDFHWIRLEVRDEQRALLALVNPFYCGVPISQKRLWSEFVNWKTEAVEGVVDDRANN</sequence>
<dbReference type="InterPro" id="IPR016195">
    <property type="entry name" value="Pol/histidinol_Pase-like"/>
</dbReference>
<evidence type="ECO:0000259" key="1">
    <source>
        <dbReference type="SMART" id="SM00481"/>
    </source>
</evidence>
<dbReference type="KEGG" id="ppsc:EHS13_00905"/>
<dbReference type="EMBL" id="CP034235">
    <property type="protein sequence ID" value="QGQ93578.1"/>
    <property type="molecule type" value="Genomic_DNA"/>
</dbReference>
<dbReference type="InterPro" id="IPR003141">
    <property type="entry name" value="Pol/His_phosphatase_N"/>
</dbReference>
<dbReference type="AlphaFoldDB" id="A0A6B8RDP2"/>
<evidence type="ECO:0000313" key="3">
    <source>
        <dbReference type="Proteomes" id="UP000426246"/>
    </source>
</evidence>
<dbReference type="NCBIfam" id="NF038032">
    <property type="entry name" value="CehA_McbA_metalo"/>
    <property type="match status" value="1"/>
</dbReference>
<dbReference type="GO" id="GO:0004534">
    <property type="term" value="F:5'-3' RNA exonuclease activity"/>
    <property type="evidence" value="ECO:0007669"/>
    <property type="project" value="TreeGrafter"/>
</dbReference>
<reference evidence="3" key="1">
    <citation type="submission" date="2018-11" db="EMBL/GenBank/DDBJ databases">
        <title>Complete genome sequence of Paenibacillus sp. ML311-T8.</title>
        <authorList>
            <person name="Nam Y.-D."/>
            <person name="Kang J."/>
            <person name="Chung W.-H."/>
            <person name="Park Y.S."/>
        </authorList>
    </citation>
    <scope>NUCLEOTIDE SEQUENCE [LARGE SCALE GENOMIC DNA]</scope>
    <source>
        <strain evidence="3">ML311-T8</strain>
    </source>
</reference>
<dbReference type="SMART" id="SM00481">
    <property type="entry name" value="POLIIIAc"/>
    <property type="match status" value="1"/>
</dbReference>
<evidence type="ECO:0000313" key="2">
    <source>
        <dbReference type="EMBL" id="QGQ93578.1"/>
    </source>
</evidence>
<accession>A0A6B8RDP2</accession>
<keyword evidence="3" id="KW-1185">Reference proteome</keyword>
<dbReference type="InterPro" id="IPR052018">
    <property type="entry name" value="PHP_domain"/>
</dbReference>
<protein>
    <recommendedName>
        <fullName evidence="1">Polymerase/histidinol phosphatase N-terminal domain-containing protein</fullName>
    </recommendedName>
</protein>
<dbReference type="SUPFAM" id="SSF89550">
    <property type="entry name" value="PHP domain-like"/>
    <property type="match status" value="1"/>
</dbReference>
<dbReference type="PANTHER" id="PTHR42924">
    <property type="entry name" value="EXONUCLEASE"/>
    <property type="match status" value="1"/>
</dbReference>
<feature type="domain" description="Polymerase/histidinol phosphatase N-terminal" evidence="1">
    <location>
        <begin position="168"/>
        <end position="227"/>
    </location>
</feature>
<dbReference type="OrthoDB" id="9804333at2"/>
<name>A0A6B8RDP2_9BACL</name>
<dbReference type="RefSeq" id="WP_155698493.1">
    <property type="nucleotide sequence ID" value="NZ_CP034235.1"/>
</dbReference>
<dbReference type="PANTHER" id="PTHR42924:SF3">
    <property type="entry name" value="POLYMERASE_HISTIDINOL PHOSPHATASE N-TERMINAL DOMAIN-CONTAINING PROTEIN"/>
    <property type="match status" value="1"/>
</dbReference>
<gene>
    <name evidence="2" type="ORF">EHS13_00905</name>
</gene>
<proteinExistence type="predicted"/>